<dbReference type="OrthoDB" id="419441at2759"/>
<keyword evidence="1" id="KW-0472">Membrane</keyword>
<feature type="transmembrane region" description="Helical" evidence="1">
    <location>
        <begin position="704"/>
        <end position="722"/>
    </location>
</feature>
<dbReference type="EMBL" id="NEVH01006721">
    <property type="protein sequence ID" value="PNF37134.1"/>
    <property type="molecule type" value="Genomic_DNA"/>
</dbReference>
<dbReference type="PANTHER" id="PTHR31226:SF1">
    <property type="entry name" value="TRANSMEMBRANE PROTEIN 117"/>
    <property type="match status" value="1"/>
</dbReference>
<comment type="caution">
    <text evidence="2">The sequence shown here is derived from an EMBL/GenBank/DDBJ whole genome shotgun (WGS) entry which is preliminary data.</text>
</comment>
<evidence type="ECO:0000256" key="1">
    <source>
        <dbReference type="SAM" id="Phobius"/>
    </source>
</evidence>
<name>A0A2J7R8H2_9NEOP</name>
<feature type="transmembrane region" description="Helical" evidence="1">
    <location>
        <begin position="535"/>
        <end position="553"/>
    </location>
</feature>
<dbReference type="InterPro" id="IPR029370">
    <property type="entry name" value="TMEM117"/>
</dbReference>
<accession>A0A2J7R8H2</accession>
<dbReference type="STRING" id="105785.A0A2J7R8H2"/>
<feature type="transmembrane region" description="Helical" evidence="1">
    <location>
        <begin position="759"/>
        <end position="776"/>
    </location>
</feature>
<keyword evidence="1" id="KW-1133">Transmembrane helix</keyword>
<dbReference type="Pfam" id="PF15113">
    <property type="entry name" value="TMEM117"/>
    <property type="match status" value="1"/>
</dbReference>
<evidence type="ECO:0000313" key="3">
    <source>
        <dbReference type="Proteomes" id="UP000235965"/>
    </source>
</evidence>
<reference evidence="2 3" key="1">
    <citation type="submission" date="2017-12" db="EMBL/GenBank/DDBJ databases">
        <title>Hemimetabolous genomes reveal molecular basis of termite eusociality.</title>
        <authorList>
            <person name="Harrison M.C."/>
            <person name="Jongepier E."/>
            <person name="Robertson H.M."/>
            <person name="Arning N."/>
            <person name="Bitard-Feildel T."/>
            <person name="Chao H."/>
            <person name="Childers C.P."/>
            <person name="Dinh H."/>
            <person name="Doddapaneni H."/>
            <person name="Dugan S."/>
            <person name="Gowin J."/>
            <person name="Greiner C."/>
            <person name="Han Y."/>
            <person name="Hu H."/>
            <person name="Hughes D.S.T."/>
            <person name="Huylmans A.-K."/>
            <person name="Kemena C."/>
            <person name="Kremer L.P.M."/>
            <person name="Lee S.L."/>
            <person name="Lopez-Ezquerra A."/>
            <person name="Mallet L."/>
            <person name="Monroy-Kuhn J.M."/>
            <person name="Moser A."/>
            <person name="Murali S.C."/>
            <person name="Muzny D.M."/>
            <person name="Otani S."/>
            <person name="Piulachs M.-D."/>
            <person name="Poelchau M."/>
            <person name="Qu J."/>
            <person name="Schaub F."/>
            <person name="Wada-Katsumata A."/>
            <person name="Worley K.C."/>
            <person name="Xie Q."/>
            <person name="Ylla G."/>
            <person name="Poulsen M."/>
            <person name="Gibbs R.A."/>
            <person name="Schal C."/>
            <person name="Richards S."/>
            <person name="Belles X."/>
            <person name="Korb J."/>
            <person name="Bornberg-Bauer E."/>
        </authorList>
    </citation>
    <scope>NUCLEOTIDE SEQUENCE [LARGE SCALE GENOMIC DNA]</scope>
    <source>
        <tissue evidence="2">Whole body</tissue>
    </source>
</reference>
<protein>
    <submittedName>
        <fullName evidence="2">Transmembrane protein 117</fullName>
    </submittedName>
</protein>
<dbReference type="AlphaFoldDB" id="A0A2J7R8H2"/>
<keyword evidence="3" id="KW-1185">Reference proteome</keyword>
<dbReference type="InParanoid" id="A0A2J7R8H2"/>
<dbReference type="Proteomes" id="UP000235965">
    <property type="component" value="Unassembled WGS sequence"/>
</dbReference>
<feature type="transmembrane region" description="Helical" evidence="1">
    <location>
        <begin position="620"/>
        <end position="642"/>
    </location>
</feature>
<dbReference type="PANTHER" id="PTHR31226">
    <property type="entry name" value="TRANSMEMBRANE PROTEIN 117"/>
    <property type="match status" value="1"/>
</dbReference>
<evidence type="ECO:0000313" key="2">
    <source>
        <dbReference type="EMBL" id="PNF37134.1"/>
    </source>
</evidence>
<feature type="transmembrane region" description="Helical" evidence="1">
    <location>
        <begin position="574"/>
        <end position="600"/>
    </location>
</feature>
<dbReference type="GO" id="GO:0070059">
    <property type="term" value="P:intrinsic apoptotic signaling pathway in response to endoplasmic reticulum stress"/>
    <property type="evidence" value="ECO:0007669"/>
    <property type="project" value="TreeGrafter"/>
</dbReference>
<feature type="transmembrane region" description="Helical" evidence="1">
    <location>
        <begin position="663"/>
        <end position="684"/>
    </location>
</feature>
<organism evidence="2 3">
    <name type="scientific">Cryptotermes secundus</name>
    <dbReference type="NCBI Taxonomy" id="105785"/>
    <lineage>
        <taxon>Eukaryota</taxon>
        <taxon>Metazoa</taxon>
        <taxon>Ecdysozoa</taxon>
        <taxon>Arthropoda</taxon>
        <taxon>Hexapoda</taxon>
        <taxon>Insecta</taxon>
        <taxon>Pterygota</taxon>
        <taxon>Neoptera</taxon>
        <taxon>Polyneoptera</taxon>
        <taxon>Dictyoptera</taxon>
        <taxon>Blattodea</taxon>
        <taxon>Blattoidea</taxon>
        <taxon>Termitoidae</taxon>
        <taxon>Kalotermitidae</taxon>
        <taxon>Cryptotermitinae</taxon>
        <taxon>Cryptotermes</taxon>
    </lineage>
</organism>
<proteinExistence type="predicted"/>
<gene>
    <name evidence="2" type="ORF">B7P43_G00386</name>
</gene>
<sequence length="926" mass="104573">MASSSCIRKSLLSLNNGGSSPSIVLPTKERSNSNTSCKTTSALALATSSMVDFWNRVSQQMAYIDGSTRSPSLIDGGSTRSSLRNDCTRDSMLVAMDTAALLARPSAENRSSSLLDEQNMRSGSVLELEYDHSASIPDDENSHSVSLLDGVNDELSASVLDDVIVPLPPSDLAHTDVGRPLKQRHPTEITSPVSYKSCSGSRHTATTCSLEASPPQSVRSSALHHQLAHKSFQRLVSVSSEDEERCRNKPWYRRASPVDKQQKRAALLDSNDNDGDQSAIWHHVFTEVASKYVKNTEQPGTRYKNYFNDDDDCCNDDGDYTKDGMELGLLQPTPDISGKARPPGCAAAIPNSATSTSVVMETASMGGGRMTTRTRLHKYQQQFSFCAGDRRLSQPFDMYGCVTKKASSWEESEAVQRRRSVMMAVSGMEYLHQTHLPTANCTLATSCPGTAGLLMLHPTSSELKLLDKRDLRYYFQHPYPRLFVTYFVIFCNFLLFAEDPISHSHTESDIPMVGNVFSFVLTKYPPEWRWSLIKVLMWLLAMLCGMVLGKLLIHGYVCGKLLRLKMFRDDQGSWMTMFLTVIVSLYVFSHAYNLLLFLWYDNPLYQINSHMGATNASVMKAAACGTWLGDLITALMVTDMMLQDNLYPQWASCFRKIWRRSNIPRILIFWVGSVVATSVVVTLIVSDWISWDRLNRDFVATTELSRAFLASFILVMDLLIVMQDWDFPHFTTTLHVNLPGFSVATLKWKYAEVDITGKWFNYGIIVLVMLLDLNMWKNQIFYNPKDFGQYTGPDDKIRTVNDRDLLVTRNTSYWTWESRTHINPDTGLPHYEEDMQMNSRFMNYPLSVKWTAFIPSVIGLVLFVSLVSLYGRFPAHQVRDQRMTPITSYLHCLLLHNRPLKNKHNVMNVITKINNLGRVVLFAVRA</sequence>
<keyword evidence="1 2" id="KW-0812">Transmembrane</keyword>
<feature type="transmembrane region" description="Helical" evidence="1">
    <location>
        <begin position="850"/>
        <end position="873"/>
    </location>
</feature>